<dbReference type="PANTHER" id="PTHR39394:SF1">
    <property type="entry name" value="DNAJ HOMOLOGUE SUBFAMILY C MEMBER 28 CONSERVED DOMAIN-CONTAINING PROTEIN"/>
    <property type="match status" value="1"/>
</dbReference>
<dbReference type="HOGENOM" id="CLU_1026707_0_0_1"/>
<dbReference type="OrthoDB" id="1922282at2759"/>
<dbReference type="RefSeq" id="XP_002548452.1">
    <property type="nucleotide sequence ID" value="XM_002548406.1"/>
</dbReference>
<sequence>MKQILEEKITTSSSISNIKQVDNSINQILSKYSNNYEQLNINQAKSYIKNEKILNYNKHAKDIYNSDPWIGKESNYDSNLRMIIDSKPKEKPIPINIKRKKPSNNEKLAIARDISLDYKINKKDNQDDDDGFREMYKERLLGPSMLMNNNLHSIDFVENLASNKINSVINQKTGKFKDKEMNKIRGKPLNKEHLKNCNDSNYFMNQILKNQNVKPIWIENQLSLDRNIEEFKFKINEIWFNWMIYNSELSNIIQNSKIIDNIENEFDKKNS</sequence>
<dbReference type="STRING" id="294747.C5M8M7"/>
<evidence type="ECO:0000313" key="2">
    <source>
        <dbReference type="EMBL" id="EER33931.1"/>
    </source>
</evidence>
<dbReference type="Pfam" id="PF09350">
    <property type="entry name" value="DJC28_CD"/>
    <property type="match status" value="1"/>
</dbReference>
<dbReference type="Proteomes" id="UP000002037">
    <property type="component" value="Unassembled WGS sequence"/>
</dbReference>
<evidence type="ECO:0000313" key="3">
    <source>
        <dbReference type="Proteomes" id="UP000002037"/>
    </source>
</evidence>
<dbReference type="PANTHER" id="PTHR39394">
    <property type="entry name" value="YALI0E31793P"/>
    <property type="match status" value="1"/>
</dbReference>
<reference evidence="2 3" key="1">
    <citation type="journal article" date="2009" name="Nature">
        <title>Evolution of pathogenicity and sexual reproduction in eight Candida genomes.</title>
        <authorList>
            <person name="Butler G."/>
            <person name="Rasmussen M.D."/>
            <person name="Lin M.F."/>
            <person name="Santos M.A."/>
            <person name="Sakthikumar S."/>
            <person name="Munro C.A."/>
            <person name="Rheinbay E."/>
            <person name="Grabherr M."/>
            <person name="Forche A."/>
            <person name="Reedy J.L."/>
            <person name="Agrafioti I."/>
            <person name="Arnaud M.B."/>
            <person name="Bates S."/>
            <person name="Brown A.J."/>
            <person name="Brunke S."/>
            <person name="Costanzo M.C."/>
            <person name="Fitzpatrick D.A."/>
            <person name="de Groot P.W."/>
            <person name="Harris D."/>
            <person name="Hoyer L.L."/>
            <person name="Hube B."/>
            <person name="Klis F.M."/>
            <person name="Kodira C."/>
            <person name="Lennard N."/>
            <person name="Logue M.E."/>
            <person name="Martin R."/>
            <person name="Neiman A.M."/>
            <person name="Nikolaou E."/>
            <person name="Quail M.A."/>
            <person name="Quinn J."/>
            <person name="Santos M.C."/>
            <person name="Schmitzberger F.F."/>
            <person name="Sherlock G."/>
            <person name="Shah P."/>
            <person name="Silverstein K.A."/>
            <person name="Skrzypek M.S."/>
            <person name="Soll D."/>
            <person name="Staggs R."/>
            <person name="Stansfield I."/>
            <person name="Stumpf M.P."/>
            <person name="Sudbery P.E."/>
            <person name="Srikantha T."/>
            <person name="Zeng Q."/>
            <person name="Berman J."/>
            <person name="Berriman M."/>
            <person name="Heitman J."/>
            <person name="Gow N.A."/>
            <person name="Lorenz M.C."/>
            <person name="Birren B.W."/>
            <person name="Kellis M."/>
            <person name="Cuomo C.A."/>
        </authorList>
    </citation>
    <scope>NUCLEOTIDE SEQUENCE [LARGE SCALE GENOMIC DNA]</scope>
    <source>
        <strain evidence="3">ATCC MYA-3404 / T1</strain>
    </source>
</reference>
<dbReference type="EMBL" id="GG692397">
    <property type="protein sequence ID" value="EER33931.1"/>
    <property type="molecule type" value="Genomic_DNA"/>
</dbReference>
<dbReference type="eggNOG" id="ENOG502RFG7">
    <property type="taxonomic scope" value="Eukaryota"/>
</dbReference>
<dbReference type="AlphaFoldDB" id="C5M8M7"/>
<dbReference type="GeneID" id="8298311"/>
<accession>C5M8M7</accession>
<gene>
    <name evidence="2" type="ORF">CTRG_02749</name>
</gene>
<protein>
    <recommendedName>
        <fullName evidence="1">DnaJ homologue subfamily C member 28 conserved domain-containing protein</fullName>
    </recommendedName>
</protein>
<dbReference type="KEGG" id="ctp:CTRG_02749"/>
<feature type="domain" description="DnaJ homologue subfamily C member 28 conserved" evidence="1">
    <location>
        <begin position="160"/>
        <end position="231"/>
    </location>
</feature>
<dbReference type="InterPro" id="IPR018961">
    <property type="entry name" value="DnaJ_homolog_subfam-C_membr-28"/>
</dbReference>
<organism evidence="2 3">
    <name type="scientific">Candida tropicalis (strain ATCC MYA-3404 / T1)</name>
    <name type="common">Yeast</name>
    <dbReference type="NCBI Taxonomy" id="294747"/>
    <lineage>
        <taxon>Eukaryota</taxon>
        <taxon>Fungi</taxon>
        <taxon>Dikarya</taxon>
        <taxon>Ascomycota</taxon>
        <taxon>Saccharomycotina</taxon>
        <taxon>Pichiomycetes</taxon>
        <taxon>Debaryomycetaceae</taxon>
        <taxon>Candida/Lodderomyces clade</taxon>
        <taxon>Candida</taxon>
    </lineage>
</organism>
<proteinExistence type="predicted"/>
<keyword evidence="3" id="KW-1185">Reference proteome</keyword>
<evidence type="ECO:0000259" key="1">
    <source>
        <dbReference type="Pfam" id="PF09350"/>
    </source>
</evidence>
<dbReference type="VEuPathDB" id="FungiDB:CTRG_02749"/>
<name>C5M8M7_CANTT</name>